<keyword evidence="1" id="KW-0812">Transmembrane</keyword>
<dbReference type="VEuPathDB" id="FungiDB:TRIVIDRAFT_226079"/>
<comment type="caution">
    <text evidence="2">The sequence shown here is derived from an EMBL/GenBank/DDBJ whole genome shotgun (WGS) entry which is preliminary data.</text>
</comment>
<name>G9N5B0_HYPVG</name>
<dbReference type="PANTHER" id="PTHR48182">
    <property type="entry name" value="PROTEIN SERAC1"/>
    <property type="match status" value="1"/>
</dbReference>
<dbReference type="InParanoid" id="G9N5B0"/>
<gene>
    <name evidence="2" type="ORF">TRIVIDRAFT_226079</name>
</gene>
<dbReference type="HOGENOM" id="CLU_615486_0_0_1"/>
<keyword evidence="3" id="KW-1185">Reference proteome</keyword>
<dbReference type="Gene3D" id="3.40.50.1820">
    <property type="entry name" value="alpha/beta hydrolase"/>
    <property type="match status" value="1"/>
</dbReference>
<dbReference type="EMBL" id="ABDF02000087">
    <property type="protein sequence ID" value="EHK17955.1"/>
    <property type="molecule type" value="Genomic_DNA"/>
</dbReference>
<dbReference type="AlphaFoldDB" id="G9N5B0"/>
<dbReference type="RefSeq" id="XP_013952156.1">
    <property type="nucleotide sequence ID" value="XM_014096681.1"/>
</dbReference>
<proteinExistence type="predicted"/>
<dbReference type="InterPro" id="IPR052374">
    <property type="entry name" value="SERAC1"/>
</dbReference>
<evidence type="ECO:0000313" key="3">
    <source>
        <dbReference type="Proteomes" id="UP000007115"/>
    </source>
</evidence>
<sequence length="445" mass="51748">MNDQKSSPSGGRLRKWAWRIIFITPFLFFGGYFFVLPIAVPSRSEMTPHLRNGLLPVETKTPLKPVADVIFVHGLGSFPDSTWHKPFPGKKTKYPEGVHWIRDLLPADVPDARLLWFNYDSTTYHDAPQKSLETIGGELLFSIEHWRANDTEGQQNDYPIIFVCHSYGGLVVKEALRLASIKANETNSNPLQPIWGTIFLGVPHAGTEDSWYTYQFAKFLSSIGSNPDIFVPLARDSKDLAKLHEDFMKNYAHVKKVNFFETRRQVIFKPLGRFSPTRMIVPRTSATFNGTNTENHSLDYDHSGLNKYNNVSDEGYVKVVSVLNNMTRSITEEEYKSGLRKAGVEESWSQISRGLKSHRCNTKQCRNELYSAWSHILTDRVLQHERQWASTEEWIAEMEDGWWKTTYSWVFYFHYVLTYPPTEEERIRRSLDRDRSRCDYDLWYY</sequence>
<keyword evidence="1" id="KW-1133">Transmembrane helix</keyword>
<dbReference type="SUPFAM" id="SSF53474">
    <property type="entry name" value="alpha/beta-Hydrolases"/>
    <property type="match status" value="1"/>
</dbReference>
<accession>G9N5B0</accession>
<evidence type="ECO:0000256" key="1">
    <source>
        <dbReference type="SAM" id="Phobius"/>
    </source>
</evidence>
<dbReference type="OrthoDB" id="5154032at2759"/>
<evidence type="ECO:0000313" key="2">
    <source>
        <dbReference type="EMBL" id="EHK17955.1"/>
    </source>
</evidence>
<dbReference type="PANTHER" id="PTHR48182:SF3">
    <property type="entry name" value="DUF676 DOMAIN-CONTAINING PROTEIN"/>
    <property type="match status" value="1"/>
</dbReference>
<evidence type="ECO:0008006" key="4">
    <source>
        <dbReference type="Google" id="ProtNLM"/>
    </source>
</evidence>
<keyword evidence="1" id="KW-0472">Membrane</keyword>
<organism evidence="2 3">
    <name type="scientific">Hypocrea virens (strain Gv29-8 / FGSC 10586)</name>
    <name type="common">Gliocladium virens</name>
    <name type="synonym">Trichoderma virens</name>
    <dbReference type="NCBI Taxonomy" id="413071"/>
    <lineage>
        <taxon>Eukaryota</taxon>
        <taxon>Fungi</taxon>
        <taxon>Dikarya</taxon>
        <taxon>Ascomycota</taxon>
        <taxon>Pezizomycotina</taxon>
        <taxon>Sordariomycetes</taxon>
        <taxon>Hypocreomycetidae</taxon>
        <taxon>Hypocreales</taxon>
        <taxon>Hypocreaceae</taxon>
        <taxon>Trichoderma</taxon>
    </lineage>
</organism>
<feature type="transmembrane region" description="Helical" evidence="1">
    <location>
        <begin position="20"/>
        <end position="40"/>
    </location>
</feature>
<dbReference type="Proteomes" id="UP000007115">
    <property type="component" value="Unassembled WGS sequence"/>
</dbReference>
<protein>
    <recommendedName>
        <fullName evidence="4">DUF676 domain-containing protein</fullName>
    </recommendedName>
</protein>
<dbReference type="eggNOG" id="KOG2029">
    <property type="taxonomic scope" value="Eukaryota"/>
</dbReference>
<dbReference type="InterPro" id="IPR029058">
    <property type="entry name" value="AB_hydrolase_fold"/>
</dbReference>
<dbReference type="GeneID" id="25791998"/>
<reference evidence="2 3" key="1">
    <citation type="journal article" date="2011" name="Genome Biol.">
        <title>Comparative genome sequence analysis underscores mycoparasitism as the ancestral life style of Trichoderma.</title>
        <authorList>
            <person name="Kubicek C.P."/>
            <person name="Herrera-Estrella A."/>
            <person name="Seidl-Seiboth V."/>
            <person name="Martinez D.A."/>
            <person name="Druzhinina I.S."/>
            <person name="Thon M."/>
            <person name="Zeilinger S."/>
            <person name="Casas-Flores S."/>
            <person name="Horwitz B.A."/>
            <person name="Mukherjee P.K."/>
            <person name="Mukherjee M."/>
            <person name="Kredics L."/>
            <person name="Alcaraz L.D."/>
            <person name="Aerts A."/>
            <person name="Antal Z."/>
            <person name="Atanasova L."/>
            <person name="Cervantes-Badillo M.G."/>
            <person name="Challacombe J."/>
            <person name="Chertkov O."/>
            <person name="McCluskey K."/>
            <person name="Coulpier F."/>
            <person name="Deshpande N."/>
            <person name="von Doehren H."/>
            <person name="Ebbole D.J."/>
            <person name="Esquivel-Naranjo E.U."/>
            <person name="Fekete E."/>
            <person name="Flipphi M."/>
            <person name="Glaser F."/>
            <person name="Gomez-Rodriguez E.Y."/>
            <person name="Gruber S."/>
            <person name="Han C."/>
            <person name="Henrissat B."/>
            <person name="Hermosa R."/>
            <person name="Hernandez-Onate M."/>
            <person name="Karaffa L."/>
            <person name="Kosti I."/>
            <person name="Le Crom S."/>
            <person name="Lindquist E."/>
            <person name="Lucas S."/>
            <person name="Luebeck M."/>
            <person name="Luebeck P.S."/>
            <person name="Margeot A."/>
            <person name="Metz B."/>
            <person name="Misra M."/>
            <person name="Nevalainen H."/>
            <person name="Omann M."/>
            <person name="Packer N."/>
            <person name="Perrone G."/>
            <person name="Uresti-Rivera E.E."/>
            <person name="Salamov A."/>
            <person name="Schmoll M."/>
            <person name="Seiboth B."/>
            <person name="Shapiro H."/>
            <person name="Sukno S."/>
            <person name="Tamayo-Ramos J.A."/>
            <person name="Tisch D."/>
            <person name="Wiest A."/>
            <person name="Wilkinson H.H."/>
            <person name="Zhang M."/>
            <person name="Coutinho P.M."/>
            <person name="Kenerley C.M."/>
            <person name="Monte E."/>
            <person name="Baker S.E."/>
            <person name="Grigoriev I.V."/>
        </authorList>
    </citation>
    <scope>NUCLEOTIDE SEQUENCE [LARGE SCALE GENOMIC DNA]</scope>
    <source>
        <strain evidence="3">Gv29-8 / FGSC 10586</strain>
    </source>
</reference>